<gene>
    <name evidence="1" type="ORF">METBISCDRAFT_28895</name>
</gene>
<name>A0A4P9Z7M0_9ASCO</name>
<proteinExistence type="predicted"/>
<sequence>MNGYEDERMYMGIDSPFDMDIGGAFALPETAKKRAFAAAELLTDNLGVPQELTADMLPELTWIL</sequence>
<keyword evidence="2" id="KW-1185">Reference proteome</keyword>
<protein>
    <submittedName>
        <fullName evidence="1">Uncharacterized protein</fullName>
    </submittedName>
</protein>
<reference evidence="2" key="1">
    <citation type="journal article" date="2018" name="Nat. Microbiol.">
        <title>Leveraging single-cell genomics to expand the fungal tree of life.</title>
        <authorList>
            <person name="Ahrendt S.R."/>
            <person name="Quandt C.A."/>
            <person name="Ciobanu D."/>
            <person name="Clum A."/>
            <person name="Salamov A."/>
            <person name="Andreopoulos B."/>
            <person name="Cheng J.F."/>
            <person name="Woyke T."/>
            <person name="Pelin A."/>
            <person name="Henrissat B."/>
            <person name="Reynolds N.K."/>
            <person name="Benny G.L."/>
            <person name="Smith M.E."/>
            <person name="James T.Y."/>
            <person name="Grigoriev I.V."/>
        </authorList>
    </citation>
    <scope>NUCLEOTIDE SEQUENCE [LARGE SCALE GENOMIC DNA]</scope>
    <source>
        <strain evidence="2">Baker2002</strain>
    </source>
</reference>
<evidence type="ECO:0000313" key="1">
    <source>
        <dbReference type="EMBL" id="RKP28684.1"/>
    </source>
</evidence>
<evidence type="ECO:0000313" key="2">
    <source>
        <dbReference type="Proteomes" id="UP000268321"/>
    </source>
</evidence>
<dbReference type="Proteomes" id="UP000268321">
    <property type="component" value="Unassembled WGS sequence"/>
</dbReference>
<feature type="non-terminal residue" evidence="1">
    <location>
        <position position="64"/>
    </location>
</feature>
<dbReference type="EMBL" id="ML004687">
    <property type="protein sequence ID" value="RKP28684.1"/>
    <property type="molecule type" value="Genomic_DNA"/>
</dbReference>
<organism evidence="1 2">
    <name type="scientific">Metschnikowia bicuspidata</name>
    <dbReference type="NCBI Taxonomy" id="27322"/>
    <lineage>
        <taxon>Eukaryota</taxon>
        <taxon>Fungi</taxon>
        <taxon>Dikarya</taxon>
        <taxon>Ascomycota</taxon>
        <taxon>Saccharomycotina</taxon>
        <taxon>Pichiomycetes</taxon>
        <taxon>Metschnikowiaceae</taxon>
        <taxon>Metschnikowia</taxon>
    </lineage>
</organism>
<dbReference type="AlphaFoldDB" id="A0A4P9Z7M0"/>
<accession>A0A4P9Z7M0</accession>